<dbReference type="EMBL" id="BMMM01000006">
    <property type="protein sequence ID" value="GGN67271.1"/>
    <property type="molecule type" value="Genomic_DNA"/>
</dbReference>
<dbReference type="AlphaFoldDB" id="A0A918D5F0"/>
<evidence type="ECO:0000256" key="1">
    <source>
        <dbReference type="SAM" id="MobiDB-lite"/>
    </source>
</evidence>
<name>A0A918D5F0_9ACTN</name>
<protein>
    <submittedName>
        <fullName evidence="2">Uncharacterized protein</fullName>
    </submittedName>
</protein>
<organism evidence="2 3">
    <name type="scientific">Streptomyces albiflavescens</name>
    <dbReference type="NCBI Taxonomy" id="1623582"/>
    <lineage>
        <taxon>Bacteria</taxon>
        <taxon>Bacillati</taxon>
        <taxon>Actinomycetota</taxon>
        <taxon>Actinomycetes</taxon>
        <taxon>Kitasatosporales</taxon>
        <taxon>Streptomycetaceae</taxon>
        <taxon>Streptomyces</taxon>
    </lineage>
</organism>
<feature type="compositionally biased region" description="Basic and acidic residues" evidence="1">
    <location>
        <begin position="42"/>
        <end position="65"/>
    </location>
</feature>
<reference evidence="2 3" key="1">
    <citation type="journal article" date="2014" name="Int. J. Syst. Evol. Microbiol.">
        <title>Complete genome sequence of Corynebacterium casei LMG S-19264T (=DSM 44701T), isolated from a smear-ripened cheese.</title>
        <authorList>
            <consortium name="US DOE Joint Genome Institute (JGI-PGF)"/>
            <person name="Walter F."/>
            <person name="Albersmeier A."/>
            <person name="Kalinowski J."/>
            <person name="Ruckert C."/>
        </authorList>
    </citation>
    <scope>NUCLEOTIDE SEQUENCE [LARGE SCALE GENOMIC DNA]</scope>
    <source>
        <strain evidence="2 3">CGMCC 4.7111</strain>
    </source>
</reference>
<feature type="region of interest" description="Disordered" evidence="1">
    <location>
        <begin position="35"/>
        <end position="65"/>
    </location>
</feature>
<evidence type="ECO:0000313" key="2">
    <source>
        <dbReference type="EMBL" id="GGN67271.1"/>
    </source>
</evidence>
<proteinExistence type="predicted"/>
<sequence>MTLTGDVRFKRLAAGVAHRPARGTTPAILVLTPAHNGVEHPAGPHDRARSHNDEQSTAAEEKRAHENETYDCLLVHWSARPPSAAPFEGARVSIPYE</sequence>
<evidence type="ECO:0000313" key="3">
    <source>
        <dbReference type="Proteomes" id="UP000600365"/>
    </source>
</evidence>
<comment type="caution">
    <text evidence="2">The sequence shown here is derived from an EMBL/GenBank/DDBJ whole genome shotgun (WGS) entry which is preliminary data.</text>
</comment>
<gene>
    <name evidence="2" type="ORF">GCM10011579_039640</name>
</gene>
<accession>A0A918D5F0</accession>
<keyword evidence="3" id="KW-1185">Reference proteome</keyword>
<dbReference type="Proteomes" id="UP000600365">
    <property type="component" value="Unassembled WGS sequence"/>
</dbReference>